<accession>A0A0U0W7K0</accession>
<proteinExistence type="predicted"/>
<organism evidence="1 2">
    <name type="scientific">Mycobacterium bohemicum DSM 44277</name>
    <dbReference type="NCBI Taxonomy" id="1236609"/>
    <lineage>
        <taxon>Bacteria</taxon>
        <taxon>Bacillati</taxon>
        <taxon>Actinomycetota</taxon>
        <taxon>Actinomycetes</taxon>
        <taxon>Mycobacteriales</taxon>
        <taxon>Mycobacteriaceae</taxon>
        <taxon>Mycobacterium</taxon>
    </lineage>
</organism>
<protein>
    <submittedName>
        <fullName evidence="1">Uncharacterized protein</fullName>
    </submittedName>
</protein>
<name>A0A0U0W7K0_MYCBE</name>
<evidence type="ECO:0000313" key="2">
    <source>
        <dbReference type="Proteomes" id="UP000198875"/>
    </source>
</evidence>
<dbReference type="RefSeq" id="WP_085183222.1">
    <property type="nucleotide sequence ID" value="NZ_CSTD01000001.1"/>
</dbReference>
<gene>
    <name evidence="1" type="ORF">BN971_01667</name>
</gene>
<dbReference type="OrthoDB" id="4736094at2"/>
<evidence type="ECO:0000313" key="1">
    <source>
        <dbReference type="EMBL" id="CPR09928.1"/>
    </source>
</evidence>
<dbReference type="AlphaFoldDB" id="A0A0U0W7K0"/>
<dbReference type="EMBL" id="CSTD01000001">
    <property type="protein sequence ID" value="CPR09928.1"/>
    <property type="molecule type" value="Genomic_DNA"/>
</dbReference>
<reference evidence="1 2" key="1">
    <citation type="submission" date="2015-03" db="EMBL/GenBank/DDBJ databases">
        <authorList>
            <person name="Murphy D."/>
        </authorList>
    </citation>
    <scope>NUCLEOTIDE SEQUENCE [LARGE SCALE GENOMIC DNA]</scope>
    <source>
        <strain evidence="1 2">DSM 44277</strain>
    </source>
</reference>
<dbReference type="Proteomes" id="UP000198875">
    <property type="component" value="Unassembled WGS sequence"/>
</dbReference>
<sequence>MTDQHETRQDKITVPRRMPEGHVHALAMQKAQRKVRRGNRVADLQLGESKPVGGGDGTDVEWSFRYQVVPPPGG</sequence>